<dbReference type="InterPro" id="IPR052174">
    <property type="entry name" value="Flavoredoxin"/>
</dbReference>
<dbReference type="GO" id="GO:0016646">
    <property type="term" value="F:oxidoreductase activity, acting on the CH-NH group of donors, NAD or NADP as acceptor"/>
    <property type="evidence" value="ECO:0007669"/>
    <property type="project" value="UniProtKB-ARBA"/>
</dbReference>
<organism evidence="3 4">
    <name type="scientific">Deferribacter autotrophicus</name>
    <dbReference type="NCBI Taxonomy" id="500465"/>
    <lineage>
        <taxon>Bacteria</taxon>
        <taxon>Pseudomonadati</taxon>
        <taxon>Deferribacterota</taxon>
        <taxon>Deferribacteres</taxon>
        <taxon>Deferribacterales</taxon>
        <taxon>Deferribacteraceae</taxon>
        <taxon>Deferribacter</taxon>
    </lineage>
</organism>
<proteinExistence type="inferred from homology"/>
<comment type="similarity">
    <text evidence="1">Belongs to the flavoredoxin family.</text>
</comment>
<evidence type="ECO:0000259" key="2">
    <source>
        <dbReference type="Pfam" id="PF01613"/>
    </source>
</evidence>
<dbReference type="SUPFAM" id="SSF50475">
    <property type="entry name" value="FMN-binding split barrel"/>
    <property type="match status" value="1"/>
</dbReference>
<dbReference type="InterPro" id="IPR012349">
    <property type="entry name" value="Split_barrel_FMN-bd"/>
</dbReference>
<accession>A0A5A8F813</accession>
<dbReference type="EMBL" id="VFJB01000005">
    <property type="protein sequence ID" value="KAA0258168.1"/>
    <property type="molecule type" value="Genomic_DNA"/>
</dbReference>
<dbReference type="AlphaFoldDB" id="A0A5A8F813"/>
<dbReference type="Proteomes" id="UP000322876">
    <property type="component" value="Unassembled WGS sequence"/>
</dbReference>
<dbReference type="PANTHER" id="PTHR43567">
    <property type="entry name" value="FLAVOREDOXIN-RELATED-RELATED"/>
    <property type="match status" value="1"/>
</dbReference>
<evidence type="ECO:0000313" key="4">
    <source>
        <dbReference type="Proteomes" id="UP000322876"/>
    </source>
</evidence>
<dbReference type="GO" id="GO:0010181">
    <property type="term" value="F:FMN binding"/>
    <property type="evidence" value="ECO:0007669"/>
    <property type="project" value="InterPro"/>
</dbReference>
<dbReference type="PANTHER" id="PTHR43567:SF5">
    <property type="entry name" value="HYPOTHETICAL CYTOSOLIC PROTEIN"/>
    <property type="match status" value="1"/>
</dbReference>
<name>A0A5A8F813_9BACT</name>
<comment type="caution">
    <text evidence="3">The sequence shown here is derived from an EMBL/GenBank/DDBJ whole genome shotgun (WGS) entry which is preliminary data.</text>
</comment>
<feature type="domain" description="Flavin reductase like" evidence="2">
    <location>
        <begin position="23"/>
        <end position="161"/>
    </location>
</feature>
<sequence>MFKEILLKELKLNPFYEIGEKWMLVTPSAERINPMTASWGGMGVLWHKNVVFVFMRPTRFTYKLMEENDYFTLTFFDEEYKDILTYCGTKSGFDVDKIKETGLTKVESDGFIYFEEADLVYCCKKIYFDDIKSANFLDKEIDTYYPKKDYHRMYVGEIVKVLKKV</sequence>
<dbReference type="Pfam" id="PF01613">
    <property type="entry name" value="Flavin_Reduct"/>
    <property type="match status" value="1"/>
</dbReference>
<dbReference type="RefSeq" id="WP_149266489.1">
    <property type="nucleotide sequence ID" value="NZ_VFJB01000005.1"/>
</dbReference>
<gene>
    <name evidence="3" type="ORF">FHQ18_07175</name>
</gene>
<reference evidence="3 4" key="1">
    <citation type="submission" date="2019-06" db="EMBL/GenBank/DDBJ databases">
        <title>Genomic insights into carbon and energy metabolism of Deferribacter autotrophicus revealed new metabolic traits in the phylum Deferribacteres.</title>
        <authorList>
            <person name="Slobodkin A.I."/>
            <person name="Slobodkina G.B."/>
            <person name="Allioux M."/>
            <person name="Alain K."/>
            <person name="Jebbar M."/>
            <person name="Shadrin V."/>
            <person name="Kublanov I.V."/>
            <person name="Toshchakov S.V."/>
            <person name="Bonch-Osmolovskaya E.A."/>
        </authorList>
    </citation>
    <scope>NUCLEOTIDE SEQUENCE [LARGE SCALE GENOMIC DNA]</scope>
    <source>
        <strain evidence="3 4">SL50</strain>
    </source>
</reference>
<dbReference type="InterPro" id="IPR002563">
    <property type="entry name" value="Flavin_Rdtase-like_dom"/>
</dbReference>
<keyword evidence="4" id="KW-1185">Reference proteome</keyword>
<dbReference type="Gene3D" id="2.30.110.10">
    <property type="entry name" value="Electron Transport, Fmn-binding Protein, Chain A"/>
    <property type="match status" value="1"/>
</dbReference>
<evidence type="ECO:0000313" key="3">
    <source>
        <dbReference type="EMBL" id="KAA0258168.1"/>
    </source>
</evidence>
<evidence type="ECO:0000256" key="1">
    <source>
        <dbReference type="ARBA" id="ARBA00038054"/>
    </source>
</evidence>
<protein>
    <submittedName>
        <fullName evidence="3">Flavin reductase family protein</fullName>
    </submittedName>
</protein>
<dbReference type="OrthoDB" id="9791490at2"/>